<name>A0ABW9GXG2_9FIRM</name>
<accession>A0ABW9GXG2</accession>
<protein>
    <submittedName>
        <fullName evidence="1">Uncharacterized protein</fullName>
    </submittedName>
</protein>
<evidence type="ECO:0000313" key="2">
    <source>
        <dbReference type="Proteomes" id="UP001631949"/>
    </source>
</evidence>
<organism evidence="1 2">
    <name type="scientific">Peptococcus simiae</name>
    <dbReference type="NCBI Taxonomy" id="1643805"/>
    <lineage>
        <taxon>Bacteria</taxon>
        <taxon>Bacillati</taxon>
        <taxon>Bacillota</taxon>
        <taxon>Clostridia</taxon>
        <taxon>Eubacteriales</taxon>
        <taxon>Peptococcaceae</taxon>
        <taxon>Peptococcus</taxon>
    </lineage>
</organism>
<dbReference type="EMBL" id="JBJUVG010000002">
    <property type="protein sequence ID" value="MFM9413258.1"/>
    <property type="molecule type" value="Genomic_DNA"/>
</dbReference>
<evidence type="ECO:0000313" key="1">
    <source>
        <dbReference type="EMBL" id="MFM9413258.1"/>
    </source>
</evidence>
<keyword evidence="2" id="KW-1185">Reference proteome</keyword>
<dbReference type="Proteomes" id="UP001631949">
    <property type="component" value="Unassembled WGS sequence"/>
</dbReference>
<proteinExistence type="predicted"/>
<comment type="caution">
    <text evidence="1">The sequence shown here is derived from an EMBL/GenBank/DDBJ whole genome shotgun (WGS) entry which is preliminary data.</text>
</comment>
<gene>
    <name evidence="1" type="ORF">ACKQTC_02605</name>
</gene>
<dbReference type="RefSeq" id="WP_408976871.1">
    <property type="nucleotide sequence ID" value="NZ_JBJUVG010000002.1"/>
</dbReference>
<sequence>MPSLNIAQPKLAGGQASLAVDDARLLNPPIRPNFGQEKAAPEAVTEDVSFMGPGMQQFLNDVSKRSGLDIRISNEMGPAKGLLQGKTVYLNEELFEGNPEYAVTSILTHELTHAMEGTPEYNRLADMAVEAMSADYGGMDFAGLVDRKVQEYAAGGVTLDAAGAQKEIVAEFMEQAMSDPATAQRLLTQEPGVFERMLQWIKDALETIINSVSLRKDKVAQAQYKCYRKAQQVFVEALNNNLAGRGQGQFAIDYVPVKTEDGQKVVPLVYSEADLYEFGFDENLSQEDNFYQMRGGVKGHLKSRLAGKTLTGADQRKMVTEYPTERYDLADELTYGRQFKEEKTVRNRGLSYLDMALNIEEVSMTLKTMPKTEPSTRHPEMAAKGFDAPMFLFMDGNGETFICKAKVATNKDGINTLYAIPSMKRFNINSDTLTKERESALNVSGIHIETEKKSPQFPEK</sequence>
<reference evidence="1 2" key="1">
    <citation type="journal article" date="2016" name="Int. J. Syst. Evol. Microbiol.">
        <title>Peptococcus simiae sp. nov., isolated from rhesus macaque faeces and emended description of the genus Peptococcus.</title>
        <authorList>
            <person name="Shkoporov A.N."/>
            <person name="Efimov B.A."/>
            <person name="Kondova I."/>
            <person name="Ouwerling B."/>
            <person name="Chaplin A.V."/>
            <person name="Shcherbakova V.A."/>
            <person name="Langermans J.A.M."/>
        </authorList>
    </citation>
    <scope>NUCLEOTIDE SEQUENCE [LARGE SCALE GENOMIC DNA]</scope>
    <source>
        <strain evidence="1 2">M108</strain>
    </source>
</reference>